<sequence>MMSKILQPLIHFVDFIYIECHLLFGVNDKLLDRQLLSIIHIMFRILVTLYSFEKLQTLHYAQQDACFMRYWLPALYFCVVHTMYKQMTSIQHQHFLNAFNQQQVQK</sequence>
<gene>
    <name evidence="1" type="ORF">POCTA_138.1.T0540281</name>
</gene>
<comment type="caution">
    <text evidence="1">The sequence shown here is derived from an EMBL/GenBank/DDBJ whole genome shotgun (WGS) entry which is preliminary data.</text>
</comment>
<reference evidence="1" key="1">
    <citation type="submission" date="2021-01" db="EMBL/GenBank/DDBJ databases">
        <authorList>
            <consortium name="Genoscope - CEA"/>
            <person name="William W."/>
        </authorList>
    </citation>
    <scope>NUCLEOTIDE SEQUENCE</scope>
</reference>
<name>A0A8S1UYH0_PAROT</name>
<proteinExistence type="predicted"/>
<evidence type="ECO:0000313" key="2">
    <source>
        <dbReference type="Proteomes" id="UP000683925"/>
    </source>
</evidence>
<dbReference type="AlphaFoldDB" id="A0A8S1UYH0"/>
<keyword evidence="2" id="KW-1185">Reference proteome</keyword>
<evidence type="ECO:0000313" key="1">
    <source>
        <dbReference type="EMBL" id="CAD8170070.1"/>
    </source>
</evidence>
<dbReference type="EMBL" id="CAJJDP010000054">
    <property type="protein sequence ID" value="CAD8170070.1"/>
    <property type="molecule type" value="Genomic_DNA"/>
</dbReference>
<accession>A0A8S1UYH0</accession>
<dbReference type="Proteomes" id="UP000683925">
    <property type="component" value="Unassembled WGS sequence"/>
</dbReference>
<protein>
    <submittedName>
        <fullName evidence="1">Uncharacterized protein</fullName>
    </submittedName>
</protein>
<organism evidence="1 2">
    <name type="scientific">Paramecium octaurelia</name>
    <dbReference type="NCBI Taxonomy" id="43137"/>
    <lineage>
        <taxon>Eukaryota</taxon>
        <taxon>Sar</taxon>
        <taxon>Alveolata</taxon>
        <taxon>Ciliophora</taxon>
        <taxon>Intramacronucleata</taxon>
        <taxon>Oligohymenophorea</taxon>
        <taxon>Peniculida</taxon>
        <taxon>Parameciidae</taxon>
        <taxon>Paramecium</taxon>
    </lineage>
</organism>